<reference evidence="1" key="1">
    <citation type="submission" date="2020-09" db="EMBL/GenBank/DDBJ databases">
        <title>A novel bacterium of genus Bacillus, isolated from South China Sea.</title>
        <authorList>
            <person name="Huang H."/>
            <person name="Mo K."/>
            <person name="Hu Y."/>
        </authorList>
    </citation>
    <scope>NUCLEOTIDE SEQUENCE</scope>
    <source>
        <strain evidence="1">IB182487</strain>
    </source>
</reference>
<gene>
    <name evidence="1" type="ORF">IC621_25810</name>
</gene>
<dbReference type="EMBL" id="JACXAI010000067">
    <property type="protein sequence ID" value="MBD1383581.1"/>
    <property type="molecule type" value="Genomic_DNA"/>
</dbReference>
<accession>A0A926RZW5</accession>
<proteinExistence type="predicted"/>
<evidence type="ECO:0000313" key="1">
    <source>
        <dbReference type="EMBL" id="MBD1383581.1"/>
    </source>
</evidence>
<sequence>MGFLIIGLIIVIVVSLFTIDGKAKKITEQNEEIINILKKINESKK</sequence>
<evidence type="ECO:0000313" key="2">
    <source>
        <dbReference type="Proteomes" id="UP000626844"/>
    </source>
</evidence>
<protein>
    <submittedName>
        <fullName evidence="1">Uncharacterized protein</fullName>
    </submittedName>
</protein>
<comment type="caution">
    <text evidence="1">The sequence shown here is derived from an EMBL/GenBank/DDBJ whole genome shotgun (WGS) entry which is preliminary data.</text>
</comment>
<dbReference type="RefSeq" id="WP_191162877.1">
    <property type="nucleotide sequence ID" value="NZ_JACXAI010000067.1"/>
</dbReference>
<name>A0A926RZW5_9BACI</name>
<dbReference type="AlphaFoldDB" id="A0A926RZW5"/>
<keyword evidence="2" id="KW-1185">Reference proteome</keyword>
<organism evidence="1 2">
    <name type="scientific">Metabacillus arenae</name>
    <dbReference type="NCBI Taxonomy" id="2771434"/>
    <lineage>
        <taxon>Bacteria</taxon>
        <taxon>Bacillati</taxon>
        <taxon>Bacillota</taxon>
        <taxon>Bacilli</taxon>
        <taxon>Bacillales</taxon>
        <taxon>Bacillaceae</taxon>
        <taxon>Metabacillus</taxon>
    </lineage>
</organism>
<dbReference type="Proteomes" id="UP000626844">
    <property type="component" value="Unassembled WGS sequence"/>
</dbReference>